<dbReference type="PANTHER" id="PTHR11472:SF34">
    <property type="entry name" value="REGULATOR OF TELOMERE ELONGATION HELICASE 1"/>
    <property type="match status" value="1"/>
</dbReference>
<dbReference type="InterPro" id="IPR006555">
    <property type="entry name" value="ATP-dep_Helicase_C"/>
</dbReference>
<keyword evidence="13" id="KW-1185">Reference proteome</keyword>
<name>A0ABP3WKG7_9GAMM</name>
<dbReference type="Pfam" id="PF06733">
    <property type="entry name" value="DEAD_2"/>
    <property type="match status" value="1"/>
</dbReference>
<keyword evidence="3" id="KW-0378">Hydrolase</keyword>
<keyword evidence="4 12" id="KW-0347">Helicase</keyword>
<dbReference type="InterPro" id="IPR014013">
    <property type="entry name" value="Helic_SF1/SF2_ATP-bd_DinG/Rad3"/>
</dbReference>
<protein>
    <submittedName>
        <fullName evidence="12">ATP-dependent DNA helicase</fullName>
    </submittedName>
</protein>
<evidence type="ECO:0000256" key="6">
    <source>
        <dbReference type="ARBA" id="ARBA00023004"/>
    </source>
</evidence>
<gene>
    <name evidence="12" type="ORF">GCM10009111_13010</name>
</gene>
<keyword evidence="1" id="KW-0479">Metal-binding</keyword>
<accession>A0ABP3WKG7</accession>
<evidence type="ECO:0000256" key="2">
    <source>
        <dbReference type="ARBA" id="ARBA00022741"/>
    </source>
</evidence>
<keyword evidence="6" id="KW-0408">Iron</keyword>
<evidence type="ECO:0000256" key="1">
    <source>
        <dbReference type="ARBA" id="ARBA00022723"/>
    </source>
</evidence>
<dbReference type="Proteomes" id="UP001500021">
    <property type="component" value="Unassembled WGS sequence"/>
</dbReference>
<dbReference type="SMART" id="SM00491">
    <property type="entry name" value="HELICc2"/>
    <property type="match status" value="1"/>
</dbReference>
<reference evidence="13" key="1">
    <citation type="journal article" date="2019" name="Int. J. Syst. Evol. Microbiol.">
        <title>The Global Catalogue of Microorganisms (GCM) 10K type strain sequencing project: providing services to taxonomists for standard genome sequencing and annotation.</title>
        <authorList>
            <consortium name="The Broad Institute Genomics Platform"/>
            <consortium name="The Broad Institute Genome Sequencing Center for Infectious Disease"/>
            <person name="Wu L."/>
            <person name="Ma J."/>
        </authorList>
    </citation>
    <scope>NUCLEOTIDE SEQUENCE [LARGE SCALE GENOMIC DNA]</scope>
    <source>
        <strain evidence="13">JCM 15608</strain>
    </source>
</reference>
<evidence type="ECO:0000259" key="11">
    <source>
        <dbReference type="PROSITE" id="PS51193"/>
    </source>
</evidence>
<dbReference type="PANTHER" id="PTHR11472">
    <property type="entry name" value="DNA REPAIR DEAD HELICASE RAD3/XP-D SUBFAMILY MEMBER"/>
    <property type="match status" value="1"/>
</dbReference>
<evidence type="ECO:0000256" key="7">
    <source>
        <dbReference type="ARBA" id="ARBA00023014"/>
    </source>
</evidence>
<keyword evidence="5" id="KW-0067">ATP-binding</keyword>
<dbReference type="RefSeq" id="WP_215978594.1">
    <property type="nucleotide sequence ID" value="NZ_BAAAFA010000004.1"/>
</dbReference>
<comment type="similarity">
    <text evidence="10">Belongs to the helicase family. DinG subfamily.</text>
</comment>
<organism evidence="12 13">
    <name type="scientific">Colwellia asteriadis</name>
    <dbReference type="NCBI Taxonomy" id="517723"/>
    <lineage>
        <taxon>Bacteria</taxon>
        <taxon>Pseudomonadati</taxon>
        <taxon>Pseudomonadota</taxon>
        <taxon>Gammaproteobacteria</taxon>
        <taxon>Alteromonadales</taxon>
        <taxon>Colwelliaceae</taxon>
        <taxon>Colwellia</taxon>
    </lineage>
</organism>
<feature type="domain" description="Helicase ATP-binding" evidence="11">
    <location>
        <begin position="22"/>
        <end position="298"/>
    </location>
</feature>
<evidence type="ECO:0000256" key="4">
    <source>
        <dbReference type="ARBA" id="ARBA00022806"/>
    </source>
</evidence>
<dbReference type="EMBL" id="BAAAFA010000004">
    <property type="protein sequence ID" value="GAA0815136.1"/>
    <property type="molecule type" value="Genomic_DNA"/>
</dbReference>
<dbReference type="InterPro" id="IPR011545">
    <property type="entry name" value="DEAD/DEAH_box_helicase_dom"/>
</dbReference>
<evidence type="ECO:0000256" key="5">
    <source>
        <dbReference type="ARBA" id="ARBA00022840"/>
    </source>
</evidence>
<keyword evidence="7" id="KW-0411">Iron-sulfur</keyword>
<evidence type="ECO:0000256" key="3">
    <source>
        <dbReference type="ARBA" id="ARBA00022801"/>
    </source>
</evidence>
<keyword evidence="2" id="KW-0547">Nucleotide-binding</keyword>
<sequence>MSSASSTPSSLNITQAFSLDGALAQAISGFSPRQAQTDMALEVGKAIAQESSLVVEAGTGTGKTFAYLIPAFLSLTYQKTTDENDTTANKKIIVSTGTKNLQEQLFHKDIPLVRKALASNAQVALLKGRANYLCTYRLAQYQQTRGQLDAQMLQDLVKVASWATGTQTGDIGELVNVGEDSTIFPFVTSTLDNCLARDCPDYESCYLVKARQKAIDADLIVVNHHLFFADMALKDTGFGELIPKAQVMIFDEAHQIGDIASEYFGQSFSTRQLSDLCTDVLQIYRSTLTDVKQLSRAAEKLQKTTQEFRLLFNYDPERGNWREKCHQPQFTQKFQLLKTDLDFLYQVIKLCVSRNEAIDSCFDRVVSLLAQYEVMANVDALGISFWYETTPRHVVLHQTPLTVADKFSEYVKNSGAGWIFTSATLAVDNSFEHFINHLGLTGASQLHLESPFDYQQQSQLIVPRYLPQANDKNRAQSLADIAIPLIAASKGACFMLFTSYRVMNQVAEILSQAIENPLLVQGQMAKRKLLDEFVAQDSAVLLATASFWEGVDVRGDKLTCVIIDKLPFASPDDPLLQARCEDVRRQGGDPFAQIQLPQAVIALKQGVGRLIRDVSDQGILVICDDRLVNRPYGGTFLKSLPDMKRSRDITKAAQFLTTI</sequence>
<evidence type="ECO:0000256" key="8">
    <source>
        <dbReference type="ARBA" id="ARBA00023125"/>
    </source>
</evidence>
<keyword evidence="9" id="KW-0413">Isomerase</keyword>
<dbReference type="GO" id="GO:0004386">
    <property type="term" value="F:helicase activity"/>
    <property type="evidence" value="ECO:0007669"/>
    <property type="project" value="UniProtKB-KW"/>
</dbReference>
<evidence type="ECO:0000313" key="13">
    <source>
        <dbReference type="Proteomes" id="UP001500021"/>
    </source>
</evidence>
<dbReference type="PROSITE" id="PS51193">
    <property type="entry name" value="HELICASE_ATP_BIND_2"/>
    <property type="match status" value="1"/>
</dbReference>
<dbReference type="InterPro" id="IPR045028">
    <property type="entry name" value="DinG/Rad3-like"/>
</dbReference>
<keyword evidence="8" id="KW-0238">DNA-binding</keyword>
<dbReference type="InterPro" id="IPR010614">
    <property type="entry name" value="RAD3-like_helicase_DEAD"/>
</dbReference>
<dbReference type="Pfam" id="PF13307">
    <property type="entry name" value="Helicase_C_2"/>
    <property type="match status" value="1"/>
</dbReference>
<dbReference type="Pfam" id="PF00270">
    <property type="entry name" value="DEAD"/>
    <property type="match status" value="1"/>
</dbReference>
<comment type="caution">
    <text evidence="12">The sequence shown here is derived from an EMBL/GenBank/DDBJ whole genome shotgun (WGS) entry which is preliminary data.</text>
</comment>
<evidence type="ECO:0000256" key="10">
    <source>
        <dbReference type="ARBA" id="ARBA00038058"/>
    </source>
</evidence>
<evidence type="ECO:0000256" key="9">
    <source>
        <dbReference type="ARBA" id="ARBA00023235"/>
    </source>
</evidence>
<evidence type="ECO:0000313" key="12">
    <source>
        <dbReference type="EMBL" id="GAA0815136.1"/>
    </source>
</evidence>
<proteinExistence type="inferred from homology"/>